<gene>
    <name evidence="5" type="ORF">CTOB1V02_LOCUS8205</name>
</gene>
<feature type="binding site" evidence="4">
    <location>
        <position position="139"/>
    </location>
    <ligand>
        <name>substrate</name>
    </ligand>
</feature>
<dbReference type="GO" id="GO:0003839">
    <property type="term" value="F:gamma-glutamylcyclotransferase activity"/>
    <property type="evidence" value="ECO:0007669"/>
    <property type="project" value="UniProtKB-EC"/>
</dbReference>
<evidence type="ECO:0000256" key="1">
    <source>
        <dbReference type="ARBA" id="ARBA00012346"/>
    </source>
</evidence>
<accession>A0A7R8ZMQ3</accession>
<keyword evidence="2" id="KW-0456">Lyase</keyword>
<dbReference type="OrthoDB" id="2924818at2759"/>
<dbReference type="InterPro" id="IPR017939">
    <property type="entry name" value="G-Glutamylcylcotransferase"/>
</dbReference>
<dbReference type="InterPro" id="IPR036568">
    <property type="entry name" value="GGCT-like_sf"/>
</dbReference>
<proteinExistence type="predicted"/>
<dbReference type="PANTHER" id="PTHR12935:SF0">
    <property type="entry name" value="GAMMA-GLUTAMYLCYCLOTRANSFERASE"/>
    <property type="match status" value="1"/>
</dbReference>
<protein>
    <recommendedName>
        <fullName evidence="1">gamma-glutamylcyclotransferase</fullName>
        <ecNumber evidence="1">4.3.2.9</ecNumber>
    </recommendedName>
</protein>
<reference evidence="5" key="1">
    <citation type="submission" date="2020-11" db="EMBL/GenBank/DDBJ databases">
        <authorList>
            <person name="Tran Van P."/>
        </authorList>
    </citation>
    <scope>NUCLEOTIDE SEQUENCE</scope>
</reference>
<sequence length="181" mass="20060">MPRVVGKGTTTLVKIPDNRFLYFAFGSNLYSHRVRLNNPSAEFVAVGRIQGYRLGFIEYAGGWKGGVATIISSKGSTVWGVIWSLLNADRSSLDSQEGLYNPIYVDVTAKLRVGQEEVVRCLTYQYPEPFEETLPSVHYKNTIIAGAIEHKLPAAYIEQLRKLPDNGYDGPIPIRVPGVNA</sequence>
<dbReference type="AlphaFoldDB" id="A0A7R8ZMQ3"/>
<evidence type="ECO:0000313" key="5">
    <source>
        <dbReference type="EMBL" id="CAD7230345.1"/>
    </source>
</evidence>
<dbReference type="InterPro" id="IPR013024">
    <property type="entry name" value="GGCT-like"/>
</dbReference>
<dbReference type="SUPFAM" id="SSF110857">
    <property type="entry name" value="Gamma-glutamyl cyclotransferase-like"/>
    <property type="match status" value="1"/>
</dbReference>
<name>A0A7R8ZMQ3_9CRUS</name>
<dbReference type="CDD" id="cd06661">
    <property type="entry name" value="GGCT_like"/>
    <property type="match status" value="1"/>
</dbReference>
<feature type="binding site" evidence="4">
    <location>
        <begin position="22"/>
        <end position="27"/>
    </location>
    <ligand>
        <name>substrate</name>
    </ligand>
</feature>
<feature type="active site" description="Proton acceptor" evidence="3">
    <location>
        <position position="97"/>
    </location>
</feature>
<dbReference type="Gene3D" id="3.10.490.10">
    <property type="entry name" value="Gamma-glutamyl cyclotransferase-like"/>
    <property type="match status" value="1"/>
</dbReference>
<organism evidence="5">
    <name type="scientific">Cyprideis torosa</name>
    <dbReference type="NCBI Taxonomy" id="163714"/>
    <lineage>
        <taxon>Eukaryota</taxon>
        <taxon>Metazoa</taxon>
        <taxon>Ecdysozoa</taxon>
        <taxon>Arthropoda</taxon>
        <taxon>Crustacea</taxon>
        <taxon>Oligostraca</taxon>
        <taxon>Ostracoda</taxon>
        <taxon>Podocopa</taxon>
        <taxon>Podocopida</taxon>
        <taxon>Cytherocopina</taxon>
        <taxon>Cytheroidea</taxon>
        <taxon>Cytherideidae</taxon>
        <taxon>Cyprideis</taxon>
    </lineage>
</organism>
<dbReference type="Pfam" id="PF13772">
    <property type="entry name" value="AIG2_2"/>
    <property type="match status" value="1"/>
</dbReference>
<dbReference type="EMBL" id="OB662626">
    <property type="protein sequence ID" value="CAD7230345.1"/>
    <property type="molecule type" value="Genomic_DNA"/>
</dbReference>
<dbReference type="PANTHER" id="PTHR12935">
    <property type="entry name" value="GAMMA-GLUTAMYLCYCLOTRANSFERASE"/>
    <property type="match status" value="1"/>
</dbReference>
<evidence type="ECO:0000256" key="4">
    <source>
        <dbReference type="PIRSR" id="PIRSR617939-2"/>
    </source>
</evidence>
<dbReference type="EC" id="4.3.2.9" evidence="1"/>
<evidence type="ECO:0000256" key="3">
    <source>
        <dbReference type="PIRSR" id="PIRSR617939-1"/>
    </source>
</evidence>
<evidence type="ECO:0000256" key="2">
    <source>
        <dbReference type="ARBA" id="ARBA00023239"/>
    </source>
</evidence>